<evidence type="ECO:0000256" key="4">
    <source>
        <dbReference type="ARBA" id="ARBA00022803"/>
    </source>
</evidence>
<dbReference type="SUPFAM" id="SSF48452">
    <property type="entry name" value="TPR-like"/>
    <property type="match status" value="3"/>
</dbReference>
<dbReference type="CDD" id="cd00093">
    <property type="entry name" value="HTH_XRE"/>
    <property type="match status" value="1"/>
</dbReference>
<evidence type="ECO:0000256" key="5">
    <source>
        <dbReference type="ARBA" id="ARBA00038253"/>
    </source>
</evidence>
<keyword evidence="4" id="KW-0802">TPR repeat</keyword>
<proteinExistence type="inferred from homology"/>
<feature type="domain" description="HTH cro/C1-type" evidence="6">
    <location>
        <begin position="10"/>
        <end position="63"/>
    </location>
</feature>
<dbReference type="InterPro" id="IPR019734">
    <property type="entry name" value="TPR_rpt"/>
</dbReference>
<comment type="subcellular location">
    <subcellularLocation>
        <location evidence="1">Cytoplasm</location>
    </subcellularLocation>
</comment>
<evidence type="ECO:0000313" key="8">
    <source>
        <dbReference type="Proteomes" id="UP001208017"/>
    </source>
</evidence>
<evidence type="ECO:0000256" key="2">
    <source>
        <dbReference type="ARBA" id="ARBA00022490"/>
    </source>
</evidence>
<dbReference type="Pfam" id="PF01381">
    <property type="entry name" value="HTH_3"/>
    <property type="match status" value="1"/>
</dbReference>
<dbReference type="PANTHER" id="PTHR46630">
    <property type="entry name" value="TETRATRICOPEPTIDE REPEAT PROTEIN 29"/>
    <property type="match status" value="1"/>
</dbReference>
<dbReference type="Gene3D" id="1.25.40.10">
    <property type="entry name" value="Tetratricopeptide repeat domain"/>
    <property type="match status" value="2"/>
</dbReference>
<comment type="caution">
    <text evidence="7">The sequence shown here is derived from an EMBL/GenBank/DDBJ whole genome shotgun (WGS) entry which is preliminary data.</text>
</comment>
<dbReference type="InterPro" id="IPR051476">
    <property type="entry name" value="Bac_ResReg_Asp_Phosphatase"/>
</dbReference>
<organism evidence="7 8">
    <name type="scientific">Tumebacillus lacus</name>
    <dbReference type="NCBI Taxonomy" id="2995335"/>
    <lineage>
        <taxon>Bacteria</taxon>
        <taxon>Bacillati</taxon>
        <taxon>Bacillota</taxon>
        <taxon>Bacilli</taxon>
        <taxon>Bacillales</taxon>
        <taxon>Alicyclobacillaceae</taxon>
        <taxon>Tumebacillus</taxon>
    </lineage>
</organism>
<dbReference type="PANTHER" id="PTHR46630:SF1">
    <property type="entry name" value="TETRATRICOPEPTIDE REPEAT PROTEIN 29"/>
    <property type="match status" value="1"/>
</dbReference>
<keyword evidence="8" id="KW-1185">Reference proteome</keyword>
<evidence type="ECO:0000313" key="7">
    <source>
        <dbReference type="EMBL" id="MCX7569212.1"/>
    </source>
</evidence>
<sequence length="431" mass="48461">MEMFSLGQRIRELRLKKGLTQVDLGKGICTASMISQIESDRARPSYKMLFAIGERLGVTLDRLLLDVEMNLEAVSLFRMARAMVAGKEYATAIPLLRELIEMPRAQVSQMDLLLDLGECLLHTGSYAEAEQALLQVQEVAVVRRDARVAALVLRLLGQLEYARKRYSLAVYLWTKGLQEADKMEEPDAYLRAGLLYLLGEAHTRVGQREQALTSLEEAARMYEGLDSLYEMGHAYLGLGISYQKAADLERSVEYSNRAIGIFEGLDNLLMTLEHQVTCATLYGQTGRVDEAKQMFTGAIRQLRELGRTEELGRALVEHAAFCQTQGRLGEAETACLEARGLLPEQHVYQARLSRVLARVDLERDEQAQAIRRYQAAADAFAQAEEVGEWGDTLHELSLLYARQNEYAEALRILDHVRTETQVAMEQRGVAL</sequence>
<evidence type="ECO:0000256" key="1">
    <source>
        <dbReference type="ARBA" id="ARBA00004496"/>
    </source>
</evidence>
<dbReference type="SMART" id="SM00530">
    <property type="entry name" value="HTH_XRE"/>
    <property type="match status" value="1"/>
</dbReference>
<evidence type="ECO:0000259" key="6">
    <source>
        <dbReference type="PROSITE" id="PS50943"/>
    </source>
</evidence>
<dbReference type="EMBL" id="JAPMLT010000002">
    <property type="protein sequence ID" value="MCX7569212.1"/>
    <property type="molecule type" value="Genomic_DNA"/>
</dbReference>
<dbReference type="InterPro" id="IPR011990">
    <property type="entry name" value="TPR-like_helical_dom_sf"/>
</dbReference>
<dbReference type="Pfam" id="PF14559">
    <property type="entry name" value="TPR_19"/>
    <property type="match status" value="1"/>
</dbReference>
<dbReference type="SMART" id="SM00028">
    <property type="entry name" value="TPR"/>
    <property type="match status" value="5"/>
</dbReference>
<dbReference type="InterPro" id="IPR001387">
    <property type="entry name" value="Cro/C1-type_HTH"/>
</dbReference>
<dbReference type="Proteomes" id="UP001208017">
    <property type="component" value="Unassembled WGS sequence"/>
</dbReference>
<protein>
    <submittedName>
        <fullName evidence="7">Helix-turn-helix domain-containing protein</fullName>
    </submittedName>
</protein>
<name>A0ABT3X0B5_9BACL</name>
<reference evidence="7 8" key="1">
    <citation type="submission" date="2022-11" db="EMBL/GenBank/DDBJ databases">
        <title>Study of microbial diversity in lake waters.</title>
        <authorList>
            <person name="Zhang J."/>
        </authorList>
    </citation>
    <scope>NUCLEOTIDE SEQUENCE [LARGE SCALE GENOMIC DNA]</scope>
    <source>
        <strain evidence="7 8">DT12</strain>
    </source>
</reference>
<accession>A0ABT3X0B5</accession>
<keyword evidence="3" id="KW-0677">Repeat</keyword>
<evidence type="ECO:0000256" key="3">
    <source>
        <dbReference type="ARBA" id="ARBA00022737"/>
    </source>
</evidence>
<dbReference type="InterPro" id="IPR010982">
    <property type="entry name" value="Lambda_DNA-bd_dom_sf"/>
</dbReference>
<dbReference type="PROSITE" id="PS50943">
    <property type="entry name" value="HTH_CROC1"/>
    <property type="match status" value="1"/>
</dbReference>
<comment type="similarity">
    <text evidence="5">Belongs to the Rap family.</text>
</comment>
<dbReference type="SUPFAM" id="SSF47413">
    <property type="entry name" value="lambda repressor-like DNA-binding domains"/>
    <property type="match status" value="1"/>
</dbReference>
<gene>
    <name evidence="7" type="ORF">OS242_04505</name>
</gene>
<keyword evidence="2" id="KW-0963">Cytoplasm</keyword>
<dbReference type="RefSeq" id="WP_267150463.1">
    <property type="nucleotide sequence ID" value="NZ_JAPMLT010000002.1"/>
</dbReference>
<dbReference type="Gene3D" id="1.10.260.40">
    <property type="entry name" value="lambda repressor-like DNA-binding domains"/>
    <property type="match status" value="1"/>
</dbReference>